<accession>A0ABW8YU95</accession>
<dbReference type="InterPro" id="IPR019734">
    <property type="entry name" value="TPR_rpt"/>
</dbReference>
<keyword evidence="2 3" id="KW-0802">TPR repeat</keyword>
<dbReference type="PROSITE" id="PS50005">
    <property type="entry name" value="TPR"/>
    <property type="match status" value="1"/>
</dbReference>
<dbReference type="PANTHER" id="PTHR45586">
    <property type="entry name" value="TPR REPEAT-CONTAINING PROTEIN PA4667"/>
    <property type="match status" value="1"/>
</dbReference>
<comment type="caution">
    <text evidence="4">The sequence shown here is derived from an EMBL/GenBank/DDBJ whole genome shotgun (WGS) entry which is preliminary data.</text>
</comment>
<dbReference type="Proteomes" id="UP001629244">
    <property type="component" value="Unassembled WGS sequence"/>
</dbReference>
<organism evidence="4 5">
    <name type="scientific">Sphingomonas plantiphila</name>
    <dbReference type="NCBI Taxonomy" id="3163295"/>
    <lineage>
        <taxon>Bacteria</taxon>
        <taxon>Pseudomonadati</taxon>
        <taxon>Pseudomonadota</taxon>
        <taxon>Alphaproteobacteria</taxon>
        <taxon>Sphingomonadales</taxon>
        <taxon>Sphingomonadaceae</taxon>
        <taxon>Sphingomonas</taxon>
    </lineage>
</organism>
<protein>
    <submittedName>
        <fullName evidence="4">Tetratricopeptide repeat protein</fullName>
    </submittedName>
</protein>
<dbReference type="SUPFAM" id="SSF48452">
    <property type="entry name" value="TPR-like"/>
    <property type="match status" value="2"/>
</dbReference>
<keyword evidence="5" id="KW-1185">Reference proteome</keyword>
<dbReference type="EMBL" id="JBELQC010000003">
    <property type="protein sequence ID" value="MFL9842745.1"/>
    <property type="molecule type" value="Genomic_DNA"/>
</dbReference>
<proteinExistence type="predicted"/>
<gene>
    <name evidence="4" type="ORF">ABS767_17370</name>
</gene>
<evidence type="ECO:0000256" key="3">
    <source>
        <dbReference type="PROSITE-ProRule" id="PRU00339"/>
    </source>
</evidence>
<evidence type="ECO:0000256" key="1">
    <source>
        <dbReference type="ARBA" id="ARBA00022737"/>
    </source>
</evidence>
<evidence type="ECO:0000313" key="5">
    <source>
        <dbReference type="Proteomes" id="UP001629244"/>
    </source>
</evidence>
<dbReference type="Pfam" id="PF13429">
    <property type="entry name" value="TPR_15"/>
    <property type="match status" value="1"/>
</dbReference>
<dbReference type="RefSeq" id="WP_408080671.1">
    <property type="nucleotide sequence ID" value="NZ_JBELQC010000003.1"/>
</dbReference>
<evidence type="ECO:0000256" key="2">
    <source>
        <dbReference type="ARBA" id="ARBA00022803"/>
    </source>
</evidence>
<dbReference type="InterPro" id="IPR051012">
    <property type="entry name" value="CellSynth/LPSAsmb/PSIAsmb"/>
</dbReference>
<reference evidence="4 5" key="1">
    <citation type="submission" date="2024-06" db="EMBL/GenBank/DDBJ databases">
        <authorList>
            <person name="Kaempfer P."/>
            <person name="Viver T."/>
        </authorList>
    </citation>
    <scope>NUCLEOTIDE SEQUENCE [LARGE SCALE GENOMIC DNA]</scope>
    <source>
        <strain evidence="4 5">ST-64</strain>
    </source>
</reference>
<dbReference type="Gene3D" id="1.25.40.10">
    <property type="entry name" value="Tetratricopeptide repeat domain"/>
    <property type="match status" value="2"/>
</dbReference>
<sequence>MLPGVAHADLGAYVKARAAAADGAVDAAAAGYAAALAEAPGDEVVAIRAYRNALAAGDIALARRAAAVLVRSGVAPADTAILEFADAVRTRDRLRADDALGRIGSGPLDFLAPVLRAWLAFDRGADPFPILDNAGESGLSRRYIAEHRALLLIASKRLDEGVAALRAAVGADPGSIDLRWNAATLLAGTGRERIAREVLSGDDPVITALRGGLRKSRPGAAFGTSRLLTRLAADLSGQETQALSILLARSALLLDPGDDRAKLLLAAALAGERAFDRAILALDTVRPDSPFHGAALAERVGFLREQDEPERALALARGMAMRRGADPRDLQRYADNLSDLGQDAEAARVYQKALEMAGASATWVHHLQLGGALERSGQWEAALPHLRKAVELAPEQPVALNYLGYAQIERGENLNEAVALLERASRLRPDDPAITDSLGWGYLRSGDVAKALPLLERAAQGQPSSPTINEHLGDAYWKSGRRFEARYAWRAAAVYAEGEQKGRLTTKLADGLAQRTAAN</sequence>
<evidence type="ECO:0000313" key="4">
    <source>
        <dbReference type="EMBL" id="MFL9842745.1"/>
    </source>
</evidence>
<feature type="repeat" description="TPR" evidence="3">
    <location>
        <begin position="363"/>
        <end position="396"/>
    </location>
</feature>
<dbReference type="InterPro" id="IPR011990">
    <property type="entry name" value="TPR-like_helical_dom_sf"/>
</dbReference>
<dbReference type="PANTHER" id="PTHR45586:SF14">
    <property type="entry name" value="TETRATRICOPEPTIDE TPR_2 REPEAT PROTEIN"/>
    <property type="match status" value="1"/>
</dbReference>
<keyword evidence="1" id="KW-0677">Repeat</keyword>
<name>A0ABW8YU95_9SPHN</name>
<dbReference type="SMART" id="SM00028">
    <property type="entry name" value="TPR"/>
    <property type="match status" value="3"/>
</dbReference>